<protein>
    <recommendedName>
        <fullName evidence="4">C2H2-type domain-containing protein</fullName>
    </recommendedName>
</protein>
<sequence>MKTTARSQRSWMVALMVALALFAVAPLAHARNHDRRWRRADVERRVVLREHHAPCGRYAVWRSSRGPAIAGFLGGLFLGATLSHAAPSGFVYWDPYCHRGFASLELYEEHCERHAHGAEIDVVEAPPGGDLEYGRWDRDRSDERRCDE</sequence>
<dbReference type="EMBL" id="VBPA01000402">
    <property type="protein sequence ID" value="TMQ68432.1"/>
    <property type="molecule type" value="Genomic_DNA"/>
</dbReference>
<evidence type="ECO:0000313" key="2">
    <source>
        <dbReference type="EMBL" id="TMQ68432.1"/>
    </source>
</evidence>
<evidence type="ECO:0000313" key="3">
    <source>
        <dbReference type="Proteomes" id="UP000319836"/>
    </source>
</evidence>
<evidence type="ECO:0008006" key="4">
    <source>
        <dbReference type="Google" id="ProtNLM"/>
    </source>
</evidence>
<feature type="signal peptide" evidence="1">
    <location>
        <begin position="1"/>
        <end position="30"/>
    </location>
</feature>
<keyword evidence="1" id="KW-0732">Signal</keyword>
<proteinExistence type="predicted"/>
<dbReference type="AlphaFoldDB" id="A0A538TXR7"/>
<evidence type="ECO:0000256" key="1">
    <source>
        <dbReference type="SAM" id="SignalP"/>
    </source>
</evidence>
<name>A0A538TXR7_UNCEI</name>
<gene>
    <name evidence="2" type="ORF">E6K80_14205</name>
</gene>
<reference evidence="2 3" key="1">
    <citation type="journal article" date="2019" name="Nat. Microbiol.">
        <title>Mediterranean grassland soil C-N compound turnover is dependent on rainfall and depth, and is mediated by genomically divergent microorganisms.</title>
        <authorList>
            <person name="Diamond S."/>
            <person name="Andeer P.F."/>
            <person name="Li Z."/>
            <person name="Crits-Christoph A."/>
            <person name="Burstein D."/>
            <person name="Anantharaman K."/>
            <person name="Lane K.R."/>
            <person name="Thomas B.C."/>
            <person name="Pan C."/>
            <person name="Northen T.R."/>
            <person name="Banfield J.F."/>
        </authorList>
    </citation>
    <scope>NUCLEOTIDE SEQUENCE [LARGE SCALE GENOMIC DNA]</scope>
    <source>
        <strain evidence="2">WS_10</strain>
    </source>
</reference>
<accession>A0A538TXR7</accession>
<comment type="caution">
    <text evidence="2">The sequence shown here is derived from an EMBL/GenBank/DDBJ whole genome shotgun (WGS) entry which is preliminary data.</text>
</comment>
<organism evidence="2 3">
    <name type="scientific">Eiseniibacteriota bacterium</name>
    <dbReference type="NCBI Taxonomy" id="2212470"/>
    <lineage>
        <taxon>Bacteria</taxon>
        <taxon>Candidatus Eiseniibacteriota</taxon>
    </lineage>
</organism>
<dbReference type="Proteomes" id="UP000319836">
    <property type="component" value="Unassembled WGS sequence"/>
</dbReference>
<feature type="chain" id="PRO_5022032047" description="C2H2-type domain-containing protein" evidence="1">
    <location>
        <begin position="31"/>
        <end position="148"/>
    </location>
</feature>